<evidence type="ECO:0000313" key="2">
    <source>
        <dbReference type="EMBL" id="MDY7228890.1"/>
    </source>
</evidence>
<accession>A0ABU5H5Y7</accession>
<evidence type="ECO:0008006" key="4">
    <source>
        <dbReference type="Google" id="ProtNLM"/>
    </source>
</evidence>
<proteinExistence type="predicted"/>
<name>A0ABU5H5Y7_9BACT</name>
<feature type="chain" id="PRO_5046118905" description="Lipoprotein" evidence="1">
    <location>
        <begin position="24"/>
        <end position="241"/>
    </location>
</feature>
<feature type="signal peptide" evidence="1">
    <location>
        <begin position="1"/>
        <end position="23"/>
    </location>
</feature>
<gene>
    <name evidence="2" type="ORF">SYV04_20900</name>
</gene>
<organism evidence="2 3">
    <name type="scientific">Hyalangium rubrum</name>
    <dbReference type="NCBI Taxonomy" id="3103134"/>
    <lineage>
        <taxon>Bacteria</taxon>
        <taxon>Pseudomonadati</taxon>
        <taxon>Myxococcota</taxon>
        <taxon>Myxococcia</taxon>
        <taxon>Myxococcales</taxon>
        <taxon>Cystobacterineae</taxon>
        <taxon>Archangiaceae</taxon>
        <taxon>Hyalangium</taxon>
    </lineage>
</organism>
<dbReference type="RefSeq" id="WP_321547617.1">
    <property type="nucleotide sequence ID" value="NZ_JAXIVS010000007.1"/>
</dbReference>
<reference evidence="2 3" key="1">
    <citation type="submission" date="2023-12" db="EMBL/GenBank/DDBJ databases">
        <title>the genome sequence of Hyalangium sp. s54d21.</title>
        <authorList>
            <person name="Zhang X."/>
        </authorList>
    </citation>
    <scope>NUCLEOTIDE SEQUENCE [LARGE SCALE GENOMIC DNA]</scope>
    <source>
        <strain evidence="3">s54d21</strain>
    </source>
</reference>
<keyword evidence="3" id="KW-1185">Reference proteome</keyword>
<sequence>MISSRFSCALVALLVLVPLSSRAKGKDASPKAKYAAALKKLRAGPQGELEPVFQQGLVAAEQLEKAIVNANETGKQLPAAATKLEGFVVGTHEALFAVPKVSFFLKLARKKGTAVDVAFFENLQRTYPEYDAWPVYFRQQTDYSGCEVFDEPELIPVYRGWLEFAEKHPKAYAAQVEKQLTRLDEMMTQRSCACGKKPEVIAGFEEFLKAFPKAPITPKVKARLADIQADKAEMTFECRSG</sequence>
<dbReference type="Proteomes" id="UP001291309">
    <property type="component" value="Unassembled WGS sequence"/>
</dbReference>
<keyword evidence="1" id="KW-0732">Signal</keyword>
<dbReference type="EMBL" id="JAXIVS010000007">
    <property type="protein sequence ID" value="MDY7228890.1"/>
    <property type="molecule type" value="Genomic_DNA"/>
</dbReference>
<protein>
    <recommendedName>
        <fullName evidence="4">Lipoprotein</fullName>
    </recommendedName>
</protein>
<evidence type="ECO:0000313" key="3">
    <source>
        <dbReference type="Proteomes" id="UP001291309"/>
    </source>
</evidence>
<comment type="caution">
    <text evidence="2">The sequence shown here is derived from an EMBL/GenBank/DDBJ whole genome shotgun (WGS) entry which is preliminary data.</text>
</comment>
<evidence type="ECO:0000256" key="1">
    <source>
        <dbReference type="SAM" id="SignalP"/>
    </source>
</evidence>